<accession>A0A2T3BD89</accession>
<dbReference type="InParanoid" id="A0A2T3BD89"/>
<name>A0A2T3BD89_AMORE</name>
<evidence type="ECO:0000313" key="2">
    <source>
        <dbReference type="Proteomes" id="UP000241818"/>
    </source>
</evidence>
<keyword evidence="2" id="KW-1185">Reference proteome</keyword>
<dbReference type="Proteomes" id="UP000241818">
    <property type="component" value="Unassembled WGS sequence"/>
</dbReference>
<dbReference type="EMBL" id="KZ679006">
    <property type="protein sequence ID" value="PSS27303.1"/>
    <property type="molecule type" value="Genomic_DNA"/>
</dbReference>
<organism evidence="1 2">
    <name type="scientific">Amorphotheca resinae ATCC 22711</name>
    <dbReference type="NCBI Taxonomy" id="857342"/>
    <lineage>
        <taxon>Eukaryota</taxon>
        <taxon>Fungi</taxon>
        <taxon>Dikarya</taxon>
        <taxon>Ascomycota</taxon>
        <taxon>Pezizomycotina</taxon>
        <taxon>Leotiomycetes</taxon>
        <taxon>Helotiales</taxon>
        <taxon>Amorphothecaceae</taxon>
        <taxon>Amorphotheca</taxon>
    </lineage>
</organism>
<evidence type="ECO:0000313" key="1">
    <source>
        <dbReference type="EMBL" id="PSS27303.1"/>
    </source>
</evidence>
<dbReference type="AlphaFoldDB" id="A0A2T3BD89"/>
<gene>
    <name evidence="1" type="ORF">M430DRAFT_152474</name>
</gene>
<dbReference type="GeneID" id="36571287"/>
<reference evidence="1 2" key="1">
    <citation type="journal article" date="2018" name="New Phytol.">
        <title>Comparative genomics and transcriptomics depict ericoid mycorrhizal fungi as versatile saprotrophs and plant mutualists.</title>
        <authorList>
            <person name="Martino E."/>
            <person name="Morin E."/>
            <person name="Grelet G.A."/>
            <person name="Kuo A."/>
            <person name="Kohler A."/>
            <person name="Daghino S."/>
            <person name="Barry K.W."/>
            <person name="Cichocki N."/>
            <person name="Clum A."/>
            <person name="Dockter R.B."/>
            <person name="Hainaut M."/>
            <person name="Kuo R.C."/>
            <person name="LaButti K."/>
            <person name="Lindahl B.D."/>
            <person name="Lindquist E.A."/>
            <person name="Lipzen A."/>
            <person name="Khouja H.R."/>
            <person name="Magnuson J."/>
            <person name="Murat C."/>
            <person name="Ohm R.A."/>
            <person name="Singer S.W."/>
            <person name="Spatafora J.W."/>
            <person name="Wang M."/>
            <person name="Veneault-Fourrey C."/>
            <person name="Henrissat B."/>
            <person name="Grigoriev I.V."/>
            <person name="Martin F.M."/>
            <person name="Perotto S."/>
        </authorList>
    </citation>
    <scope>NUCLEOTIDE SEQUENCE [LARGE SCALE GENOMIC DNA]</scope>
    <source>
        <strain evidence="1 2">ATCC 22711</strain>
    </source>
</reference>
<sequence length="97" mass="11291">MGGQLASYLRYLTFRYIAEMYRKLKLVKRSKINDTLRFHLLACLLALSLGSIERLELRCSSVLLNYCESWSNIILRTQKALNKANNWRLGTELGMSF</sequence>
<proteinExistence type="predicted"/>
<dbReference type="RefSeq" id="XP_024724828.1">
    <property type="nucleotide sequence ID" value="XM_024863206.1"/>
</dbReference>
<protein>
    <submittedName>
        <fullName evidence="1">Uncharacterized protein</fullName>
    </submittedName>
</protein>